<sequence>MRIILDVDNKQIIVPDTFYGQVDKMNKALEAAKVEDKRIDYVQYIADAWNDAIKKPLIRKADTKRK</sequence>
<dbReference type="EMBL" id="VSSQ01000310">
    <property type="protein sequence ID" value="MPL90664.1"/>
    <property type="molecule type" value="Genomic_DNA"/>
</dbReference>
<accession>A0A644VGZ8</accession>
<evidence type="ECO:0000313" key="1">
    <source>
        <dbReference type="EMBL" id="MPL90664.1"/>
    </source>
</evidence>
<proteinExistence type="predicted"/>
<protein>
    <submittedName>
        <fullName evidence="1">Uncharacterized protein</fullName>
    </submittedName>
</protein>
<gene>
    <name evidence="1" type="ORF">SDC9_36718</name>
</gene>
<organism evidence="1">
    <name type="scientific">bioreactor metagenome</name>
    <dbReference type="NCBI Taxonomy" id="1076179"/>
    <lineage>
        <taxon>unclassified sequences</taxon>
        <taxon>metagenomes</taxon>
        <taxon>ecological metagenomes</taxon>
    </lineage>
</organism>
<reference evidence="1" key="1">
    <citation type="submission" date="2019-08" db="EMBL/GenBank/DDBJ databases">
        <authorList>
            <person name="Kucharzyk K."/>
            <person name="Murdoch R.W."/>
            <person name="Higgins S."/>
            <person name="Loffler F."/>
        </authorList>
    </citation>
    <scope>NUCLEOTIDE SEQUENCE</scope>
</reference>
<name>A0A644VGZ8_9ZZZZ</name>
<comment type="caution">
    <text evidence="1">The sequence shown here is derived from an EMBL/GenBank/DDBJ whole genome shotgun (WGS) entry which is preliminary data.</text>
</comment>
<dbReference type="AlphaFoldDB" id="A0A644VGZ8"/>